<proteinExistence type="predicted"/>
<protein>
    <submittedName>
        <fullName evidence="1">Uncharacterized protein</fullName>
    </submittedName>
</protein>
<keyword evidence="2" id="KW-1185">Reference proteome</keyword>
<dbReference type="Proteomes" id="UP001231649">
    <property type="component" value="Chromosome 7"/>
</dbReference>
<gene>
    <name evidence="1" type="ORF">PYW08_015140</name>
</gene>
<organism evidence="1 2">
    <name type="scientific">Mythimna loreyi</name>
    <dbReference type="NCBI Taxonomy" id="667449"/>
    <lineage>
        <taxon>Eukaryota</taxon>
        <taxon>Metazoa</taxon>
        <taxon>Ecdysozoa</taxon>
        <taxon>Arthropoda</taxon>
        <taxon>Hexapoda</taxon>
        <taxon>Insecta</taxon>
        <taxon>Pterygota</taxon>
        <taxon>Neoptera</taxon>
        <taxon>Endopterygota</taxon>
        <taxon>Lepidoptera</taxon>
        <taxon>Glossata</taxon>
        <taxon>Ditrysia</taxon>
        <taxon>Noctuoidea</taxon>
        <taxon>Noctuidae</taxon>
        <taxon>Noctuinae</taxon>
        <taxon>Hadenini</taxon>
        <taxon>Mythimna</taxon>
    </lineage>
</organism>
<evidence type="ECO:0000313" key="1">
    <source>
        <dbReference type="EMBL" id="KAJ8726743.1"/>
    </source>
</evidence>
<name>A0ACC2QUU4_9NEOP</name>
<reference evidence="1" key="1">
    <citation type="submission" date="2023-03" db="EMBL/GenBank/DDBJ databases">
        <title>Chromosome-level genomes of two armyworms, Mythimna separata and Mythimna loreyi, provide insights into the biosynthesis and reception of sex pheromones.</title>
        <authorList>
            <person name="Zhao H."/>
        </authorList>
    </citation>
    <scope>NUCLEOTIDE SEQUENCE</scope>
    <source>
        <strain evidence="1">BeijingLab</strain>
    </source>
</reference>
<sequence length="410" mass="46715">MHITKNPIETHFHRLTCYHYYFFFFLFLAKLPMFWHVLNLIFLSPPMTFTCKESRNSEDQCPCDEPIWNRSVFEETMQTKYQIVCERSWLISFSQSMLYVGTLLGALLVGFMSDKYGRLPTFCLSNLTVGIAGCLVPFMPTASSFIFMRCIEGSGIGGAIVTGYVLCVEFCGTRYREMVTALYHIPINVSHMSLAGVSYVMRHCDHFQLAVSVPMFLCVPIWCLCLESPKWLMDIGDVEKATKVMEKIAKFNRKPTENIKAELEEYATQGTTKQNKVKFWQIFRHKKLTINLACMSVIYFACGMGYYGVSQYIGKMSGDIHVNVAMSGALLIPGTITTAFLLQILGRRCFLMATSFLSGIFMIIVTVIPEDATTARVLTALQREHRVRVVVQQELRKVRGLRMYAARPTT</sequence>
<accession>A0ACC2QUU4</accession>
<evidence type="ECO:0000313" key="2">
    <source>
        <dbReference type="Proteomes" id="UP001231649"/>
    </source>
</evidence>
<comment type="caution">
    <text evidence="1">The sequence shown here is derived from an EMBL/GenBank/DDBJ whole genome shotgun (WGS) entry which is preliminary data.</text>
</comment>
<dbReference type="EMBL" id="CM056783">
    <property type="protein sequence ID" value="KAJ8726743.1"/>
    <property type="molecule type" value="Genomic_DNA"/>
</dbReference>